<dbReference type="GO" id="GO:0005524">
    <property type="term" value="F:ATP binding"/>
    <property type="evidence" value="ECO:0007669"/>
    <property type="project" value="UniProtKB-KW"/>
</dbReference>
<evidence type="ECO:0000256" key="7">
    <source>
        <dbReference type="ARBA" id="ARBA00023146"/>
    </source>
</evidence>
<dbReference type="EMBL" id="MFKH01000016">
    <property type="protein sequence ID" value="OGG36787.1"/>
    <property type="molecule type" value="Genomic_DNA"/>
</dbReference>
<dbReference type="InterPro" id="IPR014729">
    <property type="entry name" value="Rossmann-like_a/b/a_fold"/>
</dbReference>
<dbReference type="InterPro" id="IPR036695">
    <property type="entry name" value="Arg-tRNA-synth_N_sf"/>
</dbReference>
<evidence type="ECO:0000256" key="8">
    <source>
        <dbReference type="ARBA" id="ARBA00049339"/>
    </source>
</evidence>
<dbReference type="Gene3D" id="3.40.50.620">
    <property type="entry name" value="HUPs"/>
    <property type="match status" value="1"/>
</dbReference>
<dbReference type="GO" id="GO:0004814">
    <property type="term" value="F:arginine-tRNA ligase activity"/>
    <property type="evidence" value="ECO:0007669"/>
    <property type="project" value="UniProtKB-UniRule"/>
</dbReference>
<dbReference type="SUPFAM" id="SSF52374">
    <property type="entry name" value="Nucleotidylyl transferase"/>
    <property type="match status" value="1"/>
</dbReference>
<comment type="catalytic activity">
    <reaction evidence="8">
        <text>tRNA(Arg) + L-arginine + ATP = L-arginyl-tRNA(Arg) + AMP + diphosphate</text>
        <dbReference type="Rhea" id="RHEA:20301"/>
        <dbReference type="Rhea" id="RHEA-COMP:9658"/>
        <dbReference type="Rhea" id="RHEA-COMP:9673"/>
        <dbReference type="ChEBI" id="CHEBI:30616"/>
        <dbReference type="ChEBI" id="CHEBI:32682"/>
        <dbReference type="ChEBI" id="CHEBI:33019"/>
        <dbReference type="ChEBI" id="CHEBI:78442"/>
        <dbReference type="ChEBI" id="CHEBI:78513"/>
        <dbReference type="ChEBI" id="CHEBI:456215"/>
        <dbReference type="EC" id="6.1.1.19"/>
    </reaction>
</comment>
<dbReference type="SUPFAM" id="SSF47323">
    <property type="entry name" value="Anticodon-binding domain of a subclass of class I aminoacyl-tRNA synthetases"/>
    <property type="match status" value="1"/>
</dbReference>
<dbReference type="PRINTS" id="PR01038">
    <property type="entry name" value="TRNASYNTHARG"/>
</dbReference>
<dbReference type="STRING" id="1798468.A2110_01115"/>
<dbReference type="SMART" id="SM00836">
    <property type="entry name" value="DALR_1"/>
    <property type="match status" value="1"/>
</dbReference>
<dbReference type="PANTHER" id="PTHR11956:SF5">
    <property type="entry name" value="ARGININE--TRNA LIGASE, CYTOPLASMIC"/>
    <property type="match status" value="1"/>
</dbReference>
<accession>A0A1F6BJS3</accession>
<dbReference type="InterPro" id="IPR001278">
    <property type="entry name" value="Arg-tRNA-ligase"/>
</dbReference>
<evidence type="ECO:0000256" key="6">
    <source>
        <dbReference type="ARBA" id="ARBA00022917"/>
    </source>
</evidence>
<dbReference type="Pfam" id="PF05746">
    <property type="entry name" value="DALR_1"/>
    <property type="match status" value="1"/>
</dbReference>
<dbReference type="Gene3D" id="1.10.730.10">
    <property type="entry name" value="Isoleucyl-tRNA Synthetase, Domain 1"/>
    <property type="match status" value="1"/>
</dbReference>
<organism evidence="12 13">
    <name type="scientific">Candidatus Jorgensenbacteria bacterium GWA1_54_12</name>
    <dbReference type="NCBI Taxonomy" id="1798468"/>
    <lineage>
        <taxon>Bacteria</taxon>
        <taxon>Candidatus Joergenseniibacteriota</taxon>
    </lineage>
</organism>
<dbReference type="InterPro" id="IPR009080">
    <property type="entry name" value="tRNAsynth_Ia_anticodon-bd"/>
</dbReference>
<dbReference type="GO" id="GO:0005737">
    <property type="term" value="C:cytoplasm"/>
    <property type="evidence" value="ECO:0007669"/>
    <property type="project" value="UniProtKB-UniRule"/>
</dbReference>
<dbReference type="PANTHER" id="PTHR11956">
    <property type="entry name" value="ARGINYL-TRNA SYNTHETASE"/>
    <property type="match status" value="1"/>
</dbReference>
<evidence type="ECO:0000256" key="1">
    <source>
        <dbReference type="ARBA" id="ARBA00005594"/>
    </source>
</evidence>
<dbReference type="AlphaFoldDB" id="A0A1F6BJS3"/>
<reference evidence="12 13" key="1">
    <citation type="journal article" date="2016" name="Nat. Commun.">
        <title>Thousands of microbial genomes shed light on interconnected biogeochemical processes in an aquifer system.</title>
        <authorList>
            <person name="Anantharaman K."/>
            <person name="Brown C.T."/>
            <person name="Hug L.A."/>
            <person name="Sharon I."/>
            <person name="Castelle C.J."/>
            <person name="Probst A.J."/>
            <person name="Thomas B.C."/>
            <person name="Singh A."/>
            <person name="Wilkins M.J."/>
            <person name="Karaoz U."/>
            <person name="Brodie E.L."/>
            <person name="Williams K.H."/>
            <person name="Hubbard S.S."/>
            <person name="Banfield J.F."/>
        </authorList>
    </citation>
    <scope>NUCLEOTIDE SEQUENCE [LARGE SCALE GENOMIC DNA]</scope>
</reference>
<keyword evidence="5 10" id="KW-0067">ATP-binding</keyword>
<keyword evidence="4 10" id="KW-0547">Nucleotide-binding</keyword>
<evidence type="ECO:0000256" key="5">
    <source>
        <dbReference type="ARBA" id="ARBA00022840"/>
    </source>
</evidence>
<keyword evidence="3 10" id="KW-0436">Ligase</keyword>
<dbReference type="NCBIfam" id="TIGR00456">
    <property type="entry name" value="argS"/>
    <property type="match status" value="1"/>
</dbReference>
<dbReference type="SUPFAM" id="SSF55190">
    <property type="entry name" value="Arginyl-tRNA synthetase (ArgRS), N-terminal 'additional' domain"/>
    <property type="match status" value="1"/>
</dbReference>
<protein>
    <recommendedName>
        <fullName evidence="2 9">Arginine--tRNA ligase</fullName>
        <ecNumber evidence="2 9">6.1.1.19</ecNumber>
    </recommendedName>
</protein>
<evidence type="ECO:0000256" key="3">
    <source>
        <dbReference type="ARBA" id="ARBA00022598"/>
    </source>
</evidence>
<proteinExistence type="inferred from homology"/>
<keyword evidence="7 10" id="KW-0030">Aminoacyl-tRNA synthetase</keyword>
<keyword evidence="6 10" id="KW-0648">Protein biosynthesis</keyword>
<evidence type="ECO:0000313" key="12">
    <source>
        <dbReference type="EMBL" id="OGG36787.1"/>
    </source>
</evidence>
<dbReference type="Pfam" id="PF00750">
    <property type="entry name" value="tRNA-synt_1d"/>
    <property type="match status" value="1"/>
</dbReference>
<evidence type="ECO:0000256" key="4">
    <source>
        <dbReference type="ARBA" id="ARBA00022741"/>
    </source>
</evidence>
<dbReference type="EC" id="6.1.1.19" evidence="2 9"/>
<evidence type="ECO:0000256" key="10">
    <source>
        <dbReference type="RuleBase" id="RU363038"/>
    </source>
</evidence>
<gene>
    <name evidence="12" type="ORF">A2110_01115</name>
</gene>
<dbReference type="Gene3D" id="3.30.1360.70">
    <property type="entry name" value="Arginyl tRNA synthetase N-terminal domain"/>
    <property type="match status" value="1"/>
</dbReference>
<comment type="similarity">
    <text evidence="1 10">Belongs to the class-I aminoacyl-tRNA synthetase family.</text>
</comment>
<sequence>MNAYEKQIRRALRRKKAAPCIPENSYFLSRVAKAASAAIEKNISARAFTAPPPHIPGDFMLVLTPEGASHAAQALSGEVPFIARGEAQGAFLNLFLNRDAVYGEVLTEVLEQGNRYGTTAGDGTPVIVEYSSPNIAKPLGVNNLRSTLIGESVARLHEYTGRAVLRDNYLGDWGQQFGKLLCAYELWGDRRKIRKNPVPELKELYVEFEKRAAEDPSLEEKARALAQRLETGDRHLTALWKKFRTLSIRDFKKMYGRFGISFDAYGGEHFFVEEGKRAAEACLAKNVCTRGEGGAVVAEFPELPGFILMRSDGATLYHARDLAQLAFRTQELKVRDIRYIVGGEQTLYFRQLFELAKRIGFMAGSEALHVGFGLVLAEGKRMSTRRGTSVEVAELLERATEKAREVIAAKSPDVSPREREAIAEAVGIGAIVYNDLHQSRERDISFDWEKMLNVEGGSAVYLQYTHARILSLLAKVGGAQSAKPIFKEGEEYFLARELAIFPFVVSRAAEHDAPHMVAGYLERVAGLFNTFYGKVNVSGTADPALRASRLTLSKAAGQVLKNGLWLLNVPLPQRL</sequence>
<name>A0A1F6BJS3_9BACT</name>
<dbReference type="Proteomes" id="UP000176273">
    <property type="component" value="Unassembled WGS sequence"/>
</dbReference>
<evidence type="ECO:0000256" key="9">
    <source>
        <dbReference type="NCBIfam" id="TIGR00456"/>
    </source>
</evidence>
<evidence type="ECO:0000313" key="13">
    <source>
        <dbReference type="Proteomes" id="UP000176273"/>
    </source>
</evidence>
<comment type="caution">
    <text evidence="12">The sequence shown here is derived from an EMBL/GenBank/DDBJ whole genome shotgun (WGS) entry which is preliminary data.</text>
</comment>
<dbReference type="InterPro" id="IPR008909">
    <property type="entry name" value="DALR_anticod-bd"/>
</dbReference>
<dbReference type="FunFam" id="3.40.50.620:FF:000116">
    <property type="entry name" value="Arginine--tRNA ligase"/>
    <property type="match status" value="1"/>
</dbReference>
<dbReference type="InterPro" id="IPR035684">
    <property type="entry name" value="ArgRS_core"/>
</dbReference>
<evidence type="ECO:0000259" key="11">
    <source>
        <dbReference type="SMART" id="SM00836"/>
    </source>
</evidence>
<evidence type="ECO:0000256" key="2">
    <source>
        <dbReference type="ARBA" id="ARBA00012837"/>
    </source>
</evidence>
<dbReference type="GO" id="GO:0006420">
    <property type="term" value="P:arginyl-tRNA aminoacylation"/>
    <property type="evidence" value="ECO:0007669"/>
    <property type="project" value="UniProtKB-UniRule"/>
</dbReference>
<feature type="domain" description="DALR anticodon binding" evidence="11">
    <location>
        <begin position="462"/>
        <end position="575"/>
    </location>
</feature>